<dbReference type="AlphaFoldDB" id="A0A2H0XAN5"/>
<gene>
    <name evidence="2" type="ORF">COT51_00340</name>
</gene>
<protein>
    <submittedName>
        <fullName evidence="2">Uncharacterized protein</fullName>
    </submittedName>
</protein>
<keyword evidence="1" id="KW-0472">Membrane</keyword>
<reference evidence="3" key="1">
    <citation type="submission" date="2017-09" db="EMBL/GenBank/DDBJ databases">
        <title>Depth-based differentiation of microbial function through sediment-hosted aquifers and enrichment of novel symbionts in the deep terrestrial subsurface.</title>
        <authorList>
            <person name="Probst A.J."/>
            <person name="Ladd B."/>
            <person name="Jarett J.K."/>
            <person name="Geller-Mcgrath D.E."/>
            <person name="Sieber C.M.K."/>
            <person name="Emerson J.B."/>
            <person name="Anantharaman K."/>
            <person name="Thomas B.C."/>
            <person name="Malmstrom R."/>
            <person name="Stieglmeier M."/>
            <person name="Klingl A."/>
            <person name="Woyke T."/>
            <person name="Ryan C.M."/>
            <person name="Banfield J.F."/>
        </authorList>
    </citation>
    <scope>NUCLEOTIDE SEQUENCE [LARGE SCALE GENOMIC DNA]</scope>
</reference>
<name>A0A2H0XAN5_UNCKA</name>
<organism evidence="2 3">
    <name type="scientific">candidate division WWE3 bacterium CG08_land_8_20_14_0_20_41_15</name>
    <dbReference type="NCBI Taxonomy" id="1975086"/>
    <lineage>
        <taxon>Bacteria</taxon>
        <taxon>Katanobacteria</taxon>
    </lineage>
</organism>
<evidence type="ECO:0000313" key="2">
    <source>
        <dbReference type="EMBL" id="PIS21905.1"/>
    </source>
</evidence>
<dbReference type="Proteomes" id="UP000231098">
    <property type="component" value="Unassembled WGS sequence"/>
</dbReference>
<keyword evidence="1" id="KW-0812">Transmembrane</keyword>
<proteinExistence type="predicted"/>
<accession>A0A2H0XAN5</accession>
<evidence type="ECO:0000256" key="1">
    <source>
        <dbReference type="SAM" id="Phobius"/>
    </source>
</evidence>
<sequence>MVLLILISLGSALVGYILAGDGKDFLTDIPFRVLGALLGAAMGFIASVILALSFGYLLPYEETFVEYDKAEILAIRNISGLEGSFTFLSGSVGSDPSYVFFQRLPDGGAQLRKLPADVVVVFEESREDAYIAKVGRKRNLTSRPIFKVLFLPGFL</sequence>
<comment type="caution">
    <text evidence="2">The sequence shown here is derived from an EMBL/GenBank/DDBJ whole genome shotgun (WGS) entry which is preliminary data.</text>
</comment>
<evidence type="ECO:0000313" key="3">
    <source>
        <dbReference type="Proteomes" id="UP000231098"/>
    </source>
</evidence>
<feature type="transmembrane region" description="Helical" evidence="1">
    <location>
        <begin position="29"/>
        <end position="58"/>
    </location>
</feature>
<dbReference type="EMBL" id="PEYV01000005">
    <property type="protein sequence ID" value="PIS21905.1"/>
    <property type="molecule type" value="Genomic_DNA"/>
</dbReference>
<feature type="non-terminal residue" evidence="2">
    <location>
        <position position="155"/>
    </location>
</feature>
<keyword evidence="1" id="KW-1133">Transmembrane helix</keyword>